<dbReference type="Gene3D" id="1.20.1090.10">
    <property type="entry name" value="Dehydroquinate synthase-like - alpha domain"/>
    <property type="match status" value="1"/>
</dbReference>
<name>A0A6J7T4Z8_9ZZZZ</name>
<dbReference type="AlphaFoldDB" id="A0A6J7T4Z8"/>
<gene>
    <name evidence="9" type="ORF">UFOPK2648_00525</name>
    <name evidence="10" type="ORF">UFOPK3037_00211</name>
    <name evidence="7" type="ORF">UFOPK3406_00161</name>
    <name evidence="8" type="ORF">UFOPK3925_00796</name>
    <name evidence="11" type="ORF">UFOPK4097_00432</name>
    <name evidence="12" type="ORF">UFOPK4301_00544</name>
</gene>
<evidence type="ECO:0000256" key="3">
    <source>
        <dbReference type="ARBA" id="ARBA00022723"/>
    </source>
</evidence>
<evidence type="ECO:0000259" key="6">
    <source>
        <dbReference type="Pfam" id="PF24621"/>
    </source>
</evidence>
<feature type="domain" description="3-dehydroquinate synthase C-terminal" evidence="6">
    <location>
        <begin position="178"/>
        <end position="323"/>
    </location>
</feature>
<dbReference type="Pfam" id="PF01761">
    <property type="entry name" value="DHQ_synthase"/>
    <property type="match status" value="1"/>
</dbReference>
<dbReference type="EMBL" id="CAESAI010000002">
    <property type="protein sequence ID" value="CAB4330761.1"/>
    <property type="molecule type" value="Genomic_DNA"/>
</dbReference>
<dbReference type="GO" id="GO:0003856">
    <property type="term" value="F:3-dehydroquinate synthase activity"/>
    <property type="evidence" value="ECO:0007669"/>
    <property type="project" value="TreeGrafter"/>
</dbReference>
<protein>
    <submittedName>
        <fullName evidence="12">Unannotated protein</fullName>
    </submittedName>
</protein>
<evidence type="ECO:0000313" key="9">
    <source>
        <dbReference type="EMBL" id="CAB4704807.1"/>
    </source>
</evidence>
<dbReference type="PANTHER" id="PTHR43622:SF1">
    <property type="entry name" value="3-DEHYDROQUINATE SYNTHASE"/>
    <property type="match status" value="1"/>
</dbReference>
<dbReference type="EMBL" id="CAFBQG010000049">
    <property type="protein sequence ID" value="CAB5047538.1"/>
    <property type="molecule type" value="Genomic_DNA"/>
</dbReference>
<evidence type="ECO:0000259" key="5">
    <source>
        <dbReference type="Pfam" id="PF01761"/>
    </source>
</evidence>
<dbReference type="Gene3D" id="3.40.50.1970">
    <property type="match status" value="1"/>
</dbReference>
<sequence length="367" mass="40319">MDNSSQLITVGLDTEMFEIPVSSKLGSYTININSSIDPITVPGIAIVDSNTRSHLVAQDSAKLIIIEASEEVKTLPSCESVIIKLNDLGLKRSDSISAIGGGTTQDLATLTASLYMRGVSWTYYPTTLMSMTDSCIGGKSAINAGDRKNLIGNFYPPNEIQINTRFLETNSNIDIVNGLSEAVKICFARGANAFEKYIALPSSLKPGNDKNTAELINHTLSTKKWFVEIDEFDLKERQLLNFGHSFAHALESATNYSIPHGTAVGIGMIAALRHPESSSSGRSKVLIDYSLKMLDLTKESISDGMKHFDDTKFVTALDRDKKNSQEYLRLVLLNRNDELELISLERNDYQLQIALSSLKEAISEVLL</sequence>
<dbReference type="InterPro" id="IPR050071">
    <property type="entry name" value="Dehydroquinate_synthase"/>
</dbReference>
<dbReference type="CDD" id="cd08195">
    <property type="entry name" value="DHQS"/>
    <property type="match status" value="1"/>
</dbReference>
<dbReference type="EMBL" id="CAESAD010000004">
    <property type="protein sequence ID" value="CAB4338738.1"/>
    <property type="molecule type" value="Genomic_DNA"/>
</dbReference>
<evidence type="ECO:0000313" key="7">
    <source>
        <dbReference type="EMBL" id="CAB4330761.1"/>
    </source>
</evidence>
<proteinExistence type="predicted"/>
<dbReference type="GO" id="GO:0046872">
    <property type="term" value="F:metal ion binding"/>
    <property type="evidence" value="ECO:0007669"/>
    <property type="project" value="UniProtKB-KW"/>
</dbReference>
<dbReference type="EMBL" id="CAFAAO010000002">
    <property type="protein sequence ID" value="CAB4794957.1"/>
    <property type="molecule type" value="Genomic_DNA"/>
</dbReference>
<comment type="cofactor">
    <cofactor evidence="2">
        <name>Co(2+)</name>
        <dbReference type="ChEBI" id="CHEBI:48828"/>
    </cofactor>
</comment>
<comment type="cofactor">
    <cofactor evidence="1">
        <name>NAD(+)</name>
        <dbReference type="ChEBI" id="CHEBI:57540"/>
    </cofactor>
</comment>
<keyword evidence="4" id="KW-0520">NAD</keyword>
<evidence type="ECO:0000313" key="10">
    <source>
        <dbReference type="EMBL" id="CAB4794957.1"/>
    </source>
</evidence>
<accession>A0A6J7T4Z8</accession>
<organism evidence="12">
    <name type="scientific">freshwater metagenome</name>
    <dbReference type="NCBI Taxonomy" id="449393"/>
    <lineage>
        <taxon>unclassified sequences</taxon>
        <taxon>metagenomes</taxon>
        <taxon>ecological metagenomes</taxon>
    </lineage>
</organism>
<evidence type="ECO:0000313" key="11">
    <source>
        <dbReference type="EMBL" id="CAB5012895.1"/>
    </source>
</evidence>
<evidence type="ECO:0000313" key="8">
    <source>
        <dbReference type="EMBL" id="CAB4338738.1"/>
    </source>
</evidence>
<evidence type="ECO:0000313" key="12">
    <source>
        <dbReference type="EMBL" id="CAB5047538.1"/>
    </source>
</evidence>
<dbReference type="EMBL" id="CAEZYC010000020">
    <property type="protein sequence ID" value="CAB4704807.1"/>
    <property type="molecule type" value="Genomic_DNA"/>
</dbReference>
<dbReference type="InterPro" id="IPR030960">
    <property type="entry name" value="DHQS/DOIS_N"/>
</dbReference>
<dbReference type="SUPFAM" id="SSF56796">
    <property type="entry name" value="Dehydroquinate synthase-like"/>
    <property type="match status" value="1"/>
</dbReference>
<dbReference type="Pfam" id="PF24621">
    <property type="entry name" value="DHQS_C"/>
    <property type="match status" value="1"/>
</dbReference>
<evidence type="ECO:0000256" key="4">
    <source>
        <dbReference type="ARBA" id="ARBA00023027"/>
    </source>
</evidence>
<feature type="domain" description="3-dehydroquinate synthase N-terminal" evidence="5">
    <location>
        <begin position="64"/>
        <end position="172"/>
    </location>
</feature>
<evidence type="ECO:0000256" key="2">
    <source>
        <dbReference type="ARBA" id="ARBA00001941"/>
    </source>
</evidence>
<keyword evidence="3" id="KW-0479">Metal-binding</keyword>
<evidence type="ECO:0000256" key="1">
    <source>
        <dbReference type="ARBA" id="ARBA00001911"/>
    </source>
</evidence>
<reference evidence="12" key="1">
    <citation type="submission" date="2020-05" db="EMBL/GenBank/DDBJ databases">
        <authorList>
            <person name="Chiriac C."/>
            <person name="Salcher M."/>
            <person name="Ghai R."/>
            <person name="Kavagutti S V."/>
        </authorList>
    </citation>
    <scope>NUCLEOTIDE SEQUENCE</scope>
</reference>
<dbReference type="PANTHER" id="PTHR43622">
    <property type="entry name" value="3-DEHYDROQUINATE SYNTHASE"/>
    <property type="match status" value="1"/>
</dbReference>
<dbReference type="InterPro" id="IPR056179">
    <property type="entry name" value="DHQS_C"/>
</dbReference>
<dbReference type="EMBL" id="CAFBPK010000004">
    <property type="protein sequence ID" value="CAB5012895.1"/>
    <property type="molecule type" value="Genomic_DNA"/>
</dbReference>